<reference evidence="1 2" key="1">
    <citation type="submission" date="2017-04" db="EMBL/GenBank/DDBJ databases">
        <authorList>
            <consortium name="Geobacter pelophilus Genome Sequencing"/>
            <person name="Aoyagi T."/>
            <person name="Koike H."/>
            <person name="Hori T."/>
        </authorList>
    </citation>
    <scope>NUCLEOTIDE SEQUENCE [LARGE SCALE GENOMIC DNA]</scope>
    <source>
        <strain evidence="1 2">Drf2</strain>
    </source>
</reference>
<accession>A0ABQ0MLU7</accession>
<dbReference type="EMBL" id="BDQG01000001">
    <property type="protein sequence ID" value="GAW68046.1"/>
    <property type="molecule type" value="Genomic_DNA"/>
</dbReference>
<reference evidence="2" key="2">
    <citation type="submission" date="2017-05" db="EMBL/GenBank/DDBJ databases">
        <title>Draft genome sequence of Geobacter pelophilus, a iron(III)-reducing bacteria.</title>
        <authorList>
            <person name="Aoyagi T."/>
            <person name="Koike H."/>
            <person name="Morita T."/>
            <person name="Sato Y."/>
            <person name="Habe H."/>
            <person name="Hori T."/>
        </authorList>
    </citation>
    <scope>NUCLEOTIDE SEQUENCE [LARGE SCALE GENOMIC DNA]</scope>
    <source>
        <strain evidence="2">Drf2</strain>
    </source>
</reference>
<sequence>MSFSTIQIEPITKNQKELYISQGYRLIRHKNPLISTQQNQTAEVTFDSSS</sequence>
<name>A0ABQ0MLU7_9BACT</name>
<dbReference type="Proteomes" id="UP000194153">
    <property type="component" value="Unassembled WGS sequence"/>
</dbReference>
<protein>
    <submittedName>
        <fullName evidence="1">Uncharacterized protein</fullName>
    </submittedName>
</protein>
<keyword evidence="2" id="KW-1185">Reference proteome</keyword>
<evidence type="ECO:0000313" key="1">
    <source>
        <dbReference type="EMBL" id="GAW68046.1"/>
    </source>
</evidence>
<organism evidence="1 2">
    <name type="scientific">Geoanaerobacter pelophilus</name>
    <dbReference type="NCBI Taxonomy" id="60036"/>
    <lineage>
        <taxon>Bacteria</taxon>
        <taxon>Pseudomonadati</taxon>
        <taxon>Thermodesulfobacteriota</taxon>
        <taxon>Desulfuromonadia</taxon>
        <taxon>Geobacterales</taxon>
        <taxon>Geobacteraceae</taxon>
        <taxon>Geoanaerobacter</taxon>
    </lineage>
</organism>
<proteinExistence type="predicted"/>
<gene>
    <name evidence="1" type="ORF">GPEL0_01f4201</name>
</gene>
<evidence type="ECO:0000313" key="2">
    <source>
        <dbReference type="Proteomes" id="UP000194153"/>
    </source>
</evidence>
<comment type="caution">
    <text evidence="1">The sequence shown here is derived from an EMBL/GenBank/DDBJ whole genome shotgun (WGS) entry which is preliminary data.</text>
</comment>